<keyword evidence="1" id="KW-1133">Transmembrane helix</keyword>
<dbReference type="AlphaFoldDB" id="A0A0C5W3E5"/>
<dbReference type="InterPro" id="IPR045584">
    <property type="entry name" value="Pilin-like"/>
</dbReference>
<dbReference type="Pfam" id="PF07963">
    <property type="entry name" value="N_methyl"/>
    <property type="match status" value="1"/>
</dbReference>
<sequence length="183" mass="19275">MNEVKAVISDIGNAGYEDRLSGKKNWIKGFTLIEVLVVIAIVAILATIAIPSYSRYIQKSRAKAAAADLVAISLVMENMYQRQLKYLKPADVSATPALSNPTSGTLETLAYLGNGDSSKSAWKPAEGDYFSYTVKVTDTAGGGYLLTAKGVTGTSSAGCELTIKNDNTRSANGNSGCGGFSSW</sequence>
<dbReference type="SUPFAM" id="SSF54523">
    <property type="entry name" value="Pili subunits"/>
    <property type="match status" value="1"/>
</dbReference>
<dbReference type="PROSITE" id="PS00409">
    <property type="entry name" value="PROKAR_NTER_METHYL"/>
    <property type="match status" value="1"/>
</dbReference>
<dbReference type="HOGENOM" id="CLU_091705_6_3_6"/>
<dbReference type="InterPro" id="IPR012902">
    <property type="entry name" value="N_methyl_site"/>
</dbReference>
<dbReference type="STRING" id="1445510.YC6258_05129"/>
<protein>
    <submittedName>
        <fullName evidence="2">Tfp pilus assembly protein PilE</fullName>
    </submittedName>
</protein>
<dbReference type="PANTHER" id="PTHR30093">
    <property type="entry name" value="GENERAL SECRETION PATHWAY PROTEIN G"/>
    <property type="match status" value="1"/>
</dbReference>
<keyword evidence="1" id="KW-0472">Membrane</keyword>
<dbReference type="EMBL" id="CP007142">
    <property type="protein sequence ID" value="AJQ97159.1"/>
    <property type="molecule type" value="Genomic_DNA"/>
</dbReference>
<evidence type="ECO:0000256" key="1">
    <source>
        <dbReference type="SAM" id="Phobius"/>
    </source>
</evidence>
<dbReference type="Gene3D" id="3.30.700.10">
    <property type="entry name" value="Glycoprotein, Type 4 Pilin"/>
    <property type="match status" value="1"/>
</dbReference>
<dbReference type="NCBIfam" id="TIGR02532">
    <property type="entry name" value="IV_pilin_GFxxxE"/>
    <property type="match status" value="1"/>
</dbReference>
<proteinExistence type="predicted"/>
<dbReference type="GO" id="GO:0043683">
    <property type="term" value="P:type IV pilus assembly"/>
    <property type="evidence" value="ECO:0007669"/>
    <property type="project" value="InterPro"/>
</dbReference>
<keyword evidence="3" id="KW-1185">Reference proteome</keyword>
<gene>
    <name evidence="2" type="ORF">YC6258_05129</name>
</gene>
<dbReference type="RefSeq" id="WP_052830520.1">
    <property type="nucleotide sequence ID" value="NZ_CP007142.1"/>
</dbReference>
<organism evidence="2 3">
    <name type="scientific">Gynuella sunshinyii YC6258</name>
    <dbReference type="NCBI Taxonomy" id="1445510"/>
    <lineage>
        <taxon>Bacteria</taxon>
        <taxon>Pseudomonadati</taxon>
        <taxon>Pseudomonadota</taxon>
        <taxon>Gammaproteobacteria</taxon>
        <taxon>Oceanospirillales</taxon>
        <taxon>Saccharospirillaceae</taxon>
        <taxon>Gynuella</taxon>
    </lineage>
</organism>
<dbReference type="Pfam" id="PF16732">
    <property type="entry name" value="ComP_DUS"/>
    <property type="match status" value="1"/>
</dbReference>
<dbReference type="KEGG" id="gsn:YC6258_05129"/>
<keyword evidence="1" id="KW-0812">Transmembrane</keyword>
<accession>A0A0C5W3E5</accession>
<name>A0A0C5W3E5_9GAMM</name>
<dbReference type="InterPro" id="IPR031982">
    <property type="entry name" value="PilE-like"/>
</dbReference>
<evidence type="ECO:0000313" key="3">
    <source>
        <dbReference type="Proteomes" id="UP000032266"/>
    </source>
</evidence>
<dbReference type="Proteomes" id="UP000032266">
    <property type="component" value="Chromosome"/>
</dbReference>
<feature type="transmembrane region" description="Helical" evidence="1">
    <location>
        <begin position="30"/>
        <end position="53"/>
    </location>
</feature>
<dbReference type="PANTHER" id="PTHR30093:SF47">
    <property type="entry name" value="TYPE IV PILUS NON-CORE MINOR PILIN PILE"/>
    <property type="match status" value="1"/>
</dbReference>
<evidence type="ECO:0000313" key="2">
    <source>
        <dbReference type="EMBL" id="AJQ97159.1"/>
    </source>
</evidence>
<reference evidence="2 3" key="1">
    <citation type="submission" date="2014-01" db="EMBL/GenBank/DDBJ databases">
        <title>Full genme sequencing of cellulolytic bacterium Gynuella sunshinyii YC6258T gen. nov., sp. nov.</title>
        <authorList>
            <person name="Khan H."/>
            <person name="Chung E.J."/>
            <person name="Chung Y.R."/>
        </authorList>
    </citation>
    <scope>NUCLEOTIDE SEQUENCE [LARGE SCALE GENOMIC DNA]</scope>
    <source>
        <strain evidence="2 3">YC6258</strain>
    </source>
</reference>